<name>A0A154P1K8_DUFNO</name>
<evidence type="ECO:0000256" key="1">
    <source>
        <dbReference type="SAM" id="MobiDB-lite"/>
    </source>
</evidence>
<feature type="transmembrane region" description="Helical" evidence="2">
    <location>
        <begin position="768"/>
        <end position="789"/>
    </location>
</feature>
<organism evidence="3 4">
    <name type="scientific">Dufourea novaeangliae</name>
    <name type="common">Sweat bee</name>
    <dbReference type="NCBI Taxonomy" id="178035"/>
    <lineage>
        <taxon>Eukaryota</taxon>
        <taxon>Metazoa</taxon>
        <taxon>Ecdysozoa</taxon>
        <taxon>Arthropoda</taxon>
        <taxon>Hexapoda</taxon>
        <taxon>Insecta</taxon>
        <taxon>Pterygota</taxon>
        <taxon>Neoptera</taxon>
        <taxon>Endopterygota</taxon>
        <taxon>Hymenoptera</taxon>
        <taxon>Apocrita</taxon>
        <taxon>Aculeata</taxon>
        <taxon>Apoidea</taxon>
        <taxon>Anthophila</taxon>
        <taxon>Halictidae</taxon>
        <taxon>Rophitinae</taxon>
        <taxon>Dufourea</taxon>
    </lineage>
</organism>
<feature type="compositionally biased region" description="Basic and acidic residues" evidence="1">
    <location>
        <begin position="163"/>
        <end position="172"/>
    </location>
</feature>
<feature type="region of interest" description="Disordered" evidence="1">
    <location>
        <begin position="469"/>
        <end position="511"/>
    </location>
</feature>
<feature type="compositionally biased region" description="Basic and acidic residues" evidence="1">
    <location>
        <begin position="33"/>
        <end position="62"/>
    </location>
</feature>
<accession>A0A154P1K8</accession>
<dbReference type="EMBL" id="KQ434786">
    <property type="protein sequence ID" value="KZC05118.1"/>
    <property type="molecule type" value="Genomic_DNA"/>
</dbReference>
<evidence type="ECO:0000313" key="4">
    <source>
        <dbReference type="Proteomes" id="UP000076502"/>
    </source>
</evidence>
<feature type="compositionally biased region" description="Polar residues" evidence="1">
    <location>
        <begin position="15"/>
        <end position="27"/>
    </location>
</feature>
<keyword evidence="2" id="KW-1133">Transmembrane helix</keyword>
<dbReference type="AlphaFoldDB" id="A0A154P1K8"/>
<evidence type="ECO:0000313" key="3">
    <source>
        <dbReference type="EMBL" id="KZC05118.1"/>
    </source>
</evidence>
<dbReference type="STRING" id="178035.A0A154P1K8"/>
<protein>
    <submittedName>
        <fullName evidence="3">Uncharacterized protein</fullName>
    </submittedName>
</protein>
<keyword evidence="4" id="KW-1185">Reference proteome</keyword>
<gene>
    <name evidence="3" type="ORF">WN55_08725</name>
</gene>
<feature type="region of interest" description="Disordered" evidence="1">
    <location>
        <begin position="839"/>
        <end position="877"/>
    </location>
</feature>
<dbReference type="Proteomes" id="UP000076502">
    <property type="component" value="Unassembled WGS sequence"/>
</dbReference>
<feature type="compositionally biased region" description="Basic and acidic residues" evidence="1">
    <location>
        <begin position="839"/>
        <end position="858"/>
    </location>
</feature>
<proteinExistence type="predicted"/>
<feature type="region of interest" description="Disordered" evidence="1">
    <location>
        <begin position="678"/>
        <end position="698"/>
    </location>
</feature>
<feature type="region of interest" description="Disordered" evidence="1">
    <location>
        <begin position="629"/>
        <end position="649"/>
    </location>
</feature>
<reference evidence="3 4" key="1">
    <citation type="submission" date="2015-07" db="EMBL/GenBank/DDBJ databases">
        <title>The genome of Dufourea novaeangliae.</title>
        <authorList>
            <person name="Pan H."/>
            <person name="Kapheim K."/>
        </authorList>
    </citation>
    <scope>NUCLEOTIDE SEQUENCE [LARGE SCALE GENOMIC DNA]</scope>
    <source>
        <strain evidence="3">0120121106</strain>
        <tissue evidence="3">Whole body</tissue>
    </source>
</reference>
<feature type="compositionally biased region" description="Polar residues" evidence="1">
    <location>
        <begin position="149"/>
        <end position="162"/>
    </location>
</feature>
<keyword evidence="2" id="KW-0472">Membrane</keyword>
<evidence type="ECO:0000256" key="2">
    <source>
        <dbReference type="SAM" id="Phobius"/>
    </source>
</evidence>
<sequence>MDTIEEEEQEEDSIHQGSRNQQNSETVIPSPRSDQERIFYNDYKAYESIDRKHGPRKDEVSSRRRNNRPPIDLGVFDLKEANRREESEDNVEPREATTSTRYRETSFHVRPNDYEHELDDEEYLKPRPRKRRPPQNYEFGLVENETTKTELNGSWSRSSVQKDSSESTESRGQHAKNAMELKSLLKMQQEEGLSLSELLQRRNLTLNDLLRGRADVINALRSKDTETDDHIDVRSSTTRKPHRSSTEAIRLKDSTKGEIVSVVTVAPVLHKNAPVYLDTSTTGKSIDKDHPRLAGKWTPGLPTVVATSIPVPTNSMESPQNDQAVRSRNYGGTKAAEVLEEDEIMEFSDFTDYKNGRNAMSPVWLTARDEQGDLVSPELFKESNENRGSTLSIEQLLTPTERSKLGTDERMHVDDTGAIEQPELEDYTAFMEQEYQDDASATYQDQNAGVTIPTNKDTTRESVLDTISHWDSTKEQRTTPNDAGHQSLGDHQTTNRTDKKHREDDDVSEVEPEARAEIFELFASGSAGKRLERLLKSRNMSLDELIALRQRGSSKVHLAEVSRIRVQKFDAKKSETVSSSVQGNSIGEGRAINNGPNDYNERINGYLTEHYESTTGSVPNPVNFIQPEESTTTVSSSTTSRIMNTNDEQREIEERRTLQIVDLLTTFDSLPFAKDIQRNVAGERDNEEERRKLSEQSEDRGVVFVDDRETVRDNDTANTIQSGFVKKIIEQKPGSVDIRVVYSETDVFNEDDHKNERGRALSKIRPNIIASGAILGVTIVVFLAIFITCKIKQKQKYRYRNTFSRAVFQGPALTARKLSNSSSLSTVMVNVVATSTTKRPEKNDVAAHAGDMDSKSDIDNDSLDANDSWETIPDYMK</sequence>
<feature type="compositionally biased region" description="Low complexity" evidence="1">
    <location>
        <begin position="630"/>
        <end position="640"/>
    </location>
</feature>
<feature type="compositionally biased region" description="Acidic residues" evidence="1">
    <location>
        <begin position="1"/>
        <end position="11"/>
    </location>
</feature>
<feature type="compositionally biased region" description="Basic and acidic residues" evidence="1">
    <location>
        <begin position="77"/>
        <end position="115"/>
    </location>
</feature>
<keyword evidence="2" id="KW-0812">Transmembrane</keyword>
<feature type="region of interest" description="Disordered" evidence="1">
    <location>
        <begin position="1"/>
        <end position="175"/>
    </location>
</feature>
<feature type="region of interest" description="Disordered" evidence="1">
    <location>
        <begin position="226"/>
        <end position="246"/>
    </location>
</feature>